<dbReference type="AlphaFoldDB" id="A0A1M3T038"/>
<protein>
    <submittedName>
        <fullName evidence="1">Uncharacterized protein</fullName>
    </submittedName>
</protein>
<sequence>MRKVLLRAEYSIGVSISINPLSRAYSKLGRFSSVRTDRISPQYRGKMADFFEGKNKYVYLLYQ</sequence>
<evidence type="ECO:0000313" key="1">
    <source>
        <dbReference type="EMBL" id="OJZ80107.1"/>
    </source>
</evidence>
<evidence type="ECO:0000313" key="2">
    <source>
        <dbReference type="Proteomes" id="UP000184063"/>
    </source>
</evidence>
<gene>
    <name evidence="1" type="ORF">ASPFODRAFT_466252</name>
</gene>
<name>A0A1M3T038_ASPLC</name>
<dbReference type="Proteomes" id="UP000184063">
    <property type="component" value="Unassembled WGS sequence"/>
</dbReference>
<reference evidence="2" key="1">
    <citation type="journal article" date="2017" name="Genome Biol.">
        <title>Comparative genomics reveals high biological diversity and specific adaptations in the industrially and medically important fungal genus Aspergillus.</title>
        <authorList>
            <person name="de Vries R.P."/>
            <person name="Riley R."/>
            <person name="Wiebenga A."/>
            <person name="Aguilar-Osorio G."/>
            <person name="Amillis S."/>
            <person name="Uchima C.A."/>
            <person name="Anderluh G."/>
            <person name="Asadollahi M."/>
            <person name="Askin M."/>
            <person name="Barry K."/>
            <person name="Battaglia E."/>
            <person name="Bayram O."/>
            <person name="Benocci T."/>
            <person name="Braus-Stromeyer S.A."/>
            <person name="Caldana C."/>
            <person name="Canovas D."/>
            <person name="Cerqueira G.C."/>
            <person name="Chen F."/>
            <person name="Chen W."/>
            <person name="Choi C."/>
            <person name="Clum A."/>
            <person name="Dos Santos R.A."/>
            <person name="Damasio A.R."/>
            <person name="Diallinas G."/>
            <person name="Emri T."/>
            <person name="Fekete E."/>
            <person name="Flipphi M."/>
            <person name="Freyberg S."/>
            <person name="Gallo A."/>
            <person name="Gournas C."/>
            <person name="Habgood R."/>
            <person name="Hainaut M."/>
            <person name="Harispe M.L."/>
            <person name="Henrissat B."/>
            <person name="Hilden K.S."/>
            <person name="Hope R."/>
            <person name="Hossain A."/>
            <person name="Karabika E."/>
            <person name="Karaffa L."/>
            <person name="Karanyi Z."/>
            <person name="Krasevec N."/>
            <person name="Kuo A."/>
            <person name="Kusch H."/>
            <person name="LaButti K."/>
            <person name="Lagendijk E.L."/>
            <person name="Lapidus A."/>
            <person name="Levasseur A."/>
            <person name="Lindquist E."/>
            <person name="Lipzen A."/>
            <person name="Logrieco A.F."/>
            <person name="MacCabe A."/>
            <person name="Maekelae M.R."/>
            <person name="Malavazi I."/>
            <person name="Melin P."/>
            <person name="Meyer V."/>
            <person name="Mielnichuk N."/>
            <person name="Miskei M."/>
            <person name="Molnar A.P."/>
            <person name="Mule G."/>
            <person name="Ngan C.Y."/>
            <person name="Orejas M."/>
            <person name="Orosz E."/>
            <person name="Ouedraogo J.P."/>
            <person name="Overkamp K.M."/>
            <person name="Park H.-S."/>
            <person name="Perrone G."/>
            <person name="Piumi F."/>
            <person name="Punt P.J."/>
            <person name="Ram A.F."/>
            <person name="Ramon A."/>
            <person name="Rauscher S."/>
            <person name="Record E."/>
            <person name="Riano-Pachon D.M."/>
            <person name="Robert V."/>
            <person name="Roehrig J."/>
            <person name="Ruller R."/>
            <person name="Salamov A."/>
            <person name="Salih N.S."/>
            <person name="Samson R.A."/>
            <person name="Sandor E."/>
            <person name="Sanguinetti M."/>
            <person name="Schuetze T."/>
            <person name="Sepcic K."/>
            <person name="Shelest E."/>
            <person name="Sherlock G."/>
            <person name="Sophianopoulou V."/>
            <person name="Squina F.M."/>
            <person name="Sun H."/>
            <person name="Susca A."/>
            <person name="Todd R.B."/>
            <person name="Tsang A."/>
            <person name="Unkles S.E."/>
            <person name="van de Wiele N."/>
            <person name="van Rossen-Uffink D."/>
            <person name="Oliveira J.V."/>
            <person name="Vesth T.C."/>
            <person name="Visser J."/>
            <person name="Yu J.-H."/>
            <person name="Zhou M."/>
            <person name="Andersen M.R."/>
            <person name="Archer D.B."/>
            <person name="Baker S.E."/>
            <person name="Benoit I."/>
            <person name="Brakhage A.A."/>
            <person name="Braus G.H."/>
            <person name="Fischer R."/>
            <person name="Frisvad J.C."/>
            <person name="Goldman G.H."/>
            <person name="Houbraken J."/>
            <person name="Oakley B."/>
            <person name="Pocsi I."/>
            <person name="Scazzocchio C."/>
            <person name="Seiboth B."/>
            <person name="vanKuyk P.A."/>
            <person name="Wortman J."/>
            <person name="Dyer P.S."/>
            <person name="Grigoriev I.V."/>
        </authorList>
    </citation>
    <scope>NUCLEOTIDE SEQUENCE [LARGE SCALE GENOMIC DNA]</scope>
    <source>
        <strain evidence="2">CBS 106.47</strain>
    </source>
</reference>
<proteinExistence type="predicted"/>
<dbReference type="VEuPathDB" id="FungiDB:ASPFODRAFT_466252"/>
<dbReference type="EMBL" id="KV878261">
    <property type="protein sequence ID" value="OJZ80107.1"/>
    <property type="molecule type" value="Genomic_DNA"/>
</dbReference>
<accession>A0A1M3T038</accession>
<organism evidence="1 2">
    <name type="scientific">Aspergillus luchuensis (strain CBS 106.47)</name>
    <dbReference type="NCBI Taxonomy" id="1137211"/>
    <lineage>
        <taxon>Eukaryota</taxon>
        <taxon>Fungi</taxon>
        <taxon>Dikarya</taxon>
        <taxon>Ascomycota</taxon>
        <taxon>Pezizomycotina</taxon>
        <taxon>Eurotiomycetes</taxon>
        <taxon>Eurotiomycetidae</taxon>
        <taxon>Eurotiales</taxon>
        <taxon>Aspergillaceae</taxon>
        <taxon>Aspergillus</taxon>
        <taxon>Aspergillus subgen. Circumdati</taxon>
    </lineage>
</organism>